<reference evidence="2 3" key="1">
    <citation type="submission" date="2023-10" db="EMBL/GenBank/DDBJ databases">
        <title>Genomes of two closely related lineages of the louse Polyplax serrata with different host specificities.</title>
        <authorList>
            <person name="Martinu J."/>
            <person name="Tarabai H."/>
            <person name="Stefka J."/>
            <person name="Hypsa V."/>
        </authorList>
    </citation>
    <scope>NUCLEOTIDE SEQUENCE [LARGE SCALE GENOMIC DNA]</scope>
    <source>
        <strain evidence="2">HR10_N</strain>
    </source>
</reference>
<comment type="caution">
    <text evidence="2">The sequence shown here is derived from an EMBL/GenBank/DDBJ whole genome shotgun (WGS) entry which is preliminary data.</text>
</comment>
<evidence type="ECO:0000313" key="3">
    <source>
        <dbReference type="Proteomes" id="UP001372834"/>
    </source>
</evidence>
<proteinExistence type="predicted"/>
<accession>A0AAN8PK17</accession>
<dbReference type="AlphaFoldDB" id="A0AAN8PK17"/>
<evidence type="ECO:0000256" key="1">
    <source>
        <dbReference type="SAM" id="MobiDB-lite"/>
    </source>
</evidence>
<protein>
    <submittedName>
        <fullName evidence="2">Uncharacterized protein</fullName>
    </submittedName>
</protein>
<name>A0AAN8PK17_POLSC</name>
<sequence length="66" mass="7342">MNKTDSDVIGVGQYKNELGKRVRSRELARLNSIDLQWAVGKPRFLPAEGPRSGPRGCEQHLLVPVT</sequence>
<organism evidence="2 3">
    <name type="scientific">Polyplax serrata</name>
    <name type="common">Common mouse louse</name>
    <dbReference type="NCBI Taxonomy" id="468196"/>
    <lineage>
        <taxon>Eukaryota</taxon>
        <taxon>Metazoa</taxon>
        <taxon>Ecdysozoa</taxon>
        <taxon>Arthropoda</taxon>
        <taxon>Hexapoda</taxon>
        <taxon>Insecta</taxon>
        <taxon>Pterygota</taxon>
        <taxon>Neoptera</taxon>
        <taxon>Paraneoptera</taxon>
        <taxon>Psocodea</taxon>
        <taxon>Troctomorpha</taxon>
        <taxon>Phthiraptera</taxon>
        <taxon>Anoplura</taxon>
        <taxon>Polyplacidae</taxon>
        <taxon>Polyplax</taxon>
    </lineage>
</organism>
<evidence type="ECO:0000313" key="2">
    <source>
        <dbReference type="EMBL" id="KAK6636381.1"/>
    </source>
</evidence>
<dbReference type="Proteomes" id="UP001372834">
    <property type="component" value="Unassembled WGS sequence"/>
</dbReference>
<feature type="region of interest" description="Disordered" evidence="1">
    <location>
        <begin position="46"/>
        <end position="66"/>
    </location>
</feature>
<gene>
    <name evidence="2" type="ORF">RUM43_010041</name>
</gene>
<dbReference type="EMBL" id="JAWJWE010000004">
    <property type="protein sequence ID" value="KAK6636381.1"/>
    <property type="molecule type" value="Genomic_DNA"/>
</dbReference>